<proteinExistence type="predicted"/>
<evidence type="ECO:0000313" key="2">
    <source>
        <dbReference type="Proteomes" id="UP000477680"/>
    </source>
</evidence>
<dbReference type="Proteomes" id="UP000477680">
    <property type="component" value="Chromosome"/>
</dbReference>
<name>A0A6C0U7C7_9GAMM</name>
<protein>
    <submittedName>
        <fullName evidence="1">DUF1365 domain-containing protein</fullName>
    </submittedName>
</protein>
<reference evidence="1 2" key="1">
    <citation type="submission" date="2020-02" db="EMBL/GenBank/DDBJ databases">
        <title>Genome sequencing for Kineobactrum sp. M2.</title>
        <authorList>
            <person name="Park S.-J."/>
        </authorList>
    </citation>
    <scope>NUCLEOTIDE SEQUENCE [LARGE SCALE GENOMIC DNA]</scope>
    <source>
        <strain evidence="1 2">M2</strain>
    </source>
</reference>
<dbReference type="InterPro" id="IPR010775">
    <property type="entry name" value="DUF1365"/>
</dbReference>
<evidence type="ECO:0000313" key="1">
    <source>
        <dbReference type="EMBL" id="QIB65394.1"/>
    </source>
</evidence>
<keyword evidence="2" id="KW-1185">Reference proteome</keyword>
<accession>A0A6C0U7C7</accession>
<organism evidence="1 2">
    <name type="scientific">Kineobactrum salinum</name>
    <dbReference type="NCBI Taxonomy" id="2708301"/>
    <lineage>
        <taxon>Bacteria</taxon>
        <taxon>Pseudomonadati</taxon>
        <taxon>Pseudomonadota</taxon>
        <taxon>Gammaproteobacteria</taxon>
        <taxon>Cellvibrionales</taxon>
        <taxon>Halieaceae</taxon>
        <taxon>Kineobactrum</taxon>
    </lineage>
</organism>
<dbReference type="Pfam" id="PF07103">
    <property type="entry name" value="DUF1365"/>
    <property type="match status" value="1"/>
</dbReference>
<dbReference type="RefSeq" id="WP_163494633.1">
    <property type="nucleotide sequence ID" value="NZ_CP048711.1"/>
</dbReference>
<gene>
    <name evidence="1" type="ORF">G3T16_08260</name>
</gene>
<dbReference type="AlphaFoldDB" id="A0A6C0U7C7"/>
<sequence>MSESDRAEPQAEGLRHSAIYHGWVRHRRFSPHRHQLRYAVFMMYLDLDELDSLLSLTALWGRSRWCPARYRRGDFPGPHSQPLKETIKDRVEAETGERPAGAVRMLTNLRYFGYIINPIISYYCFDADNQLHSIVAQVTNTPWNESHSYVLRCDPNARSQRICFRKVMHVSPFHPLQMEYDWRCDTPSRRLYLHIENRDLQAADPAETVFDATLALKREPVTAAGLRRVLARYPLLTLLTLLRIYWNAFKLWVRRVPFYSHPNRQKETVL</sequence>
<dbReference type="EMBL" id="CP048711">
    <property type="protein sequence ID" value="QIB65394.1"/>
    <property type="molecule type" value="Genomic_DNA"/>
</dbReference>
<dbReference type="KEGG" id="kim:G3T16_08260"/>
<dbReference type="PANTHER" id="PTHR33973">
    <property type="entry name" value="OS07G0153300 PROTEIN"/>
    <property type="match status" value="1"/>
</dbReference>
<dbReference type="PANTHER" id="PTHR33973:SF4">
    <property type="entry name" value="OS07G0153300 PROTEIN"/>
    <property type="match status" value="1"/>
</dbReference>